<organism evidence="3 4">
    <name type="scientific">Achromobacter ruhlandii</name>
    <dbReference type="NCBI Taxonomy" id="72557"/>
    <lineage>
        <taxon>Bacteria</taxon>
        <taxon>Pseudomonadati</taxon>
        <taxon>Pseudomonadota</taxon>
        <taxon>Betaproteobacteria</taxon>
        <taxon>Burkholderiales</taxon>
        <taxon>Alcaligenaceae</taxon>
        <taxon>Achromobacter</taxon>
    </lineage>
</organism>
<evidence type="ECO:0000259" key="2">
    <source>
        <dbReference type="Pfam" id="PF18352"/>
    </source>
</evidence>
<dbReference type="RefSeq" id="WP_054518875.1">
    <property type="nucleotide sequence ID" value="NZ_CYTG01000013.1"/>
</dbReference>
<gene>
    <name evidence="3" type="ORF">HGQ98_01520</name>
</gene>
<proteinExistence type="predicted"/>
<dbReference type="EMBL" id="JABBZE010000006">
    <property type="protein sequence ID" value="NMU88567.1"/>
    <property type="molecule type" value="Genomic_DNA"/>
</dbReference>
<comment type="caution">
    <text evidence="3">The sequence shown here is derived from an EMBL/GenBank/DDBJ whole genome shotgun (WGS) entry which is preliminary data.</text>
</comment>
<dbReference type="Pfam" id="PF18352">
    <property type="entry name" value="Gp138_N"/>
    <property type="match status" value="1"/>
</dbReference>
<evidence type="ECO:0000313" key="3">
    <source>
        <dbReference type="EMBL" id="NMU88567.1"/>
    </source>
</evidence>
<sequence length="232" mass="24329">MNNPISALRTLISSELADVYTTLPGEVVSYDGTTVTARPALAKRLANGEVLQAPLIVRVPVRWFSGDVNGAQALISVPLKPGDPVTLSFSARSLENWLAGDNGPPDDPRQFDLSDAFASPVVRPGAGKADTENVSIQYGPGSMKIAPDGALTIKVPRKHVIADETVFDSNVTVNGLLTYTQGMNGSGGSGDGTINIDGNVNFRNGVLMHNGKNVGDTHRHPNGMGGTTEDPI</sequence>
<dbReference type="InterPro" id="IPR037026">
    <property type="entry name" value="Vgr_OB-fold_dom_sf"/>
</dbReference>
<evidence type="ECO:0000256" key="1">
    <source>
        <dbReference type="SAM" id="MobiDB-lite"/>
    </source>
</evidence>
<dbReference type="AlphaFoldDB" id="A0A848NBU3"/>
<protein>
    <recommendedName>
        <fullName evidence="2">Phage protein Gp138 N-terminal domain-containing protein</fullName>
    </recommendedName>
</protein>
<feature type="domain" description="Phage protein Gp138 N-terminal" evidence="2">
    <location>
        <begin position="23"/>
        <end position="119"/>
    </location>
</feature>
<dbReference type="Proteomes" id="UP000542405">
    <property type="component" value="Unassembled WGS sequence"/>
</dbReference>
<dbReference type="InterPro" id="IPR041599">
    <property type="entry name" value="Gp138_N"/>
</dbReference>
<name>A0A848NBU3_9BURK</name>
<reference evidence="3 4" key="1">
    <citation type="submission" date="2020-04" db="EMBL/GenBank/DDBJ databases">
        <title>Achromobacter ruhlandii genome sequencing and assembly.</title>
        <authorList>
            <person name="Martins R.C.R."/>
            <person name="Perdigao-Neto L.V."/>
            <person name="Levin A.S.S."/>
            <person name="Costa S.F."/>
        </authorList>
    </citation>
    <scope>NUCLEOTIDE SEQUENCE [LARGE SCALE GENOMIC DNA]</scope>
    <source>
        <strain evidence="3 4">9035ralo</strain>
    </source>
</reference>
<accession>A0A848NBU3</accession>
<evidence type="ECO:0000313" key="4">
    <source>
        <dbReference type="Proteomes" id="UP000542405"/>
    </source>
</evidence>
<feature type="region of interest" description="Disordered" evidence="1">
    <location>
        <begin position="212"/>
        <end position="232"/>
    </location>
</feature>
<dbReference type="Gene3D" id="2.40.50.230">
    <property type="entry name" value="Gp5 N-terminal domain"/>
    <property type="match status" value="1"/>
</dbReference>